<dbReference type="AlphaFoldDB" id="A0A0L6VPK5"/>
<dbReference type="VEuPathDB" id="FungiDB:VP01_1255g2"/>
<comment type="caution">
    <text evidence="2">The sequence shown here is derived from an EMBL/GenBank/DDBJ whole genome shotgun (WGS) entry which is preliminary data.</text>
</comment>
<feature type="transmembrane region" description="Helical" evidence="1">
    <location>
        <begin position="129"/>
        <end position="152"/>
    </location>
</feature>
<accession>A0A0L6VPK5</accession>
<keyword evidence="1" id="KW-0812">Transmembrane</keyword>
<feature type="transmembrane region" description="Helical" evidence="1">
    <location>
        <begin position="489"/>
        <end position="511"/>
    </location>
</feature>
<reference evidence="2 3" key="1">
    <citation type="submission" date="2015-08" db="EMBL/GenBank/DDBJ databases">
        <title>Next Generation Sequencing and Analysis of the Genome of Puccinia sorghi L Schw, the Causal Agent of Maize Common Rust.</title>
        <authorList>
            <person name="Rochi L."/>
            <person name="Burguener G."/>
            <person name="Darino M."/>
            <person name="Turjanski A."/>
            <person name="Kreff E."/>
            <person name="Dieguez M.J."/>
            <person name="Sacco F."/>
        </authorList>
    </citation>
    <scope>NUCLEOTIDE SEQUENCE [LARGE SCALE GENOMIC DNA]</scope>
    <source>
        <strain evidence="2 3">RO10H11247</strain>
    </source>
</reference>
<name>A0A0L6VPK5_9BASI</name>
<feature type="transmembrane region" description="Helical" evidence="1">
    <location>
        <begin position="531"/>
        <end position="557"/>
    </location>
</feature>
<keyword evidence="3" id="KW-1185">Reference proteome</keyword>
<evidence type="ECO:0000313" key="3">
    <source>
        <dbReference type="Proteomes" id="UP000037035"/>
    </source>
</evidence>
<dbReference type="Proteomes" id="UP000037035">
    <property type="component" value="Unassembled WGS sequence"/>
</dbReference>
<sequence length="814" mass="92692">MGTPLQCQAGHVSVWMMARPQFLFRKIEKQNSELWGKGVQHATHPLWICKPQDVAALVQVGRGTNFQYANGDHGSNSYNAEFLFINFLGGQISTNLMIIVSIPTLFRVRNSMVKFISPKKIISCLKHNGVIYLRLNVINLLILGAIILFFGLPQFFFTGNYYDQISTPICVLKIGSANNLDCATTSCGSQIQSGWVACQTPKENRQKWTEIGKNRGACKQGCFRCFKFPGNNKGEGMAGIILKKKDQGDRLESWRVFCDTLRHQDQSMITSSFMSPVIRCLLIGPGITFLSCCFIHFSLFIINVFAMTRVNKIISFHHTVPRSWHFSPNSESSLLWHLSPIECSYWCFSDIKSAFYIFMKNTFRLFRQKTQQKVCNELRGNQRGRKGEHFKSVLDHLELMSLPNCLGLPCGCTESCGASHAVNIWVLPVVFNQRLTSVLFYYYLSPAMAVTNLSVNLPVFFDQLFWPQSLSTRKNQSQPRIIQESTQPLSLFNSLFLSFFLILSLSSFLFLSGMITFQPVCSQTSVLSPSFLSFLCSVSQLHIHPIVFSSVGFYFLFLSLNSSLKFSCLYISIFTSFVAHLVCTEICSNPFRMYLTFLCNIVTLLVNPLVMIKCMKEFIGLRVFNDLLHQTPVFVEYCDFILEIIINYFSDIHELHNMLQCVCEHVQEHKALIAVTSMYGAPQRHTGFHREMQALRWLMVRFPVLVGRCVQEWPPPLPGRWVIWVQGVLMENKVNRRPLCETRRGLPTQRLTQMNANALSCCGVFMYAAEKVQVKMWWQSLEDFGGWRVLEGAVGKNQTRLSSLRGSGDWAAGA</sequence>
<protein>
    <submittedName>
        <fullName evidence="2">Uncharacterized protein</fullName>
    </submittedName>
</protein>
<keyword evidence="1" id="KW-0472">Membrane</keyword>
<gene>
    <name evidence="2" type="ORF">VP01_1255g2</name>
</gene>
<evidence type="ECO:0000313" key="2">
    <source>
        <dbReference type="EMBL" id="KNZ62557.1"/>
    </source>
</evidence>
<organism evidence="2 3">
    <name type="scientific">Puccinia sorghi</name>
    <dbReference type="NCBI Taxonomy" id="27349"/>
    <lineage>
        <taxon>Eukaryota</taxon>
        <taxon>Fungi</taxon>
        <taxon>Dikarya</taxon>
        <taxon>Basidiomycota</taxon>
        <taxon>Pucciniomycotina</taxon>
        <taxon>Pucciniomycetes</taxon>
        <taxon>Pucciniales</taxon>
        <taxon>Pucciniaceae</taxon>
        <taxon>Puccinia</taxon>
    </lineage>
</organism>
<feature type="transmembrane region" description="Helical" evidence="1">
    <location>
        <begin position="594"/>
        <end position="612"/>
    </location>
</feature>
<dbReference type="EMBL" id="LAVV01002843">
    <property type="protein sequence ID" value="KNZ62557.1"/>
    <property type="molecule type" value="Genomic_DNA"/>
</dbReference>
<evidence type="ECO:0000256" key="1">
    <source>
        <dbReference type="SAM" id="Phobius"/>
    </source>
</evidence>
<feature type="transmembrane region" description="Helical" evidence="1">
    <location>
        <begin position="564"/>
        <end position="582"/>
    </location>
</feature>
<feature type="transmembrane region" description="Helical" evidence="1">
    <location>
        <begin position="82"/>
        <end position="108"/>
    </location>
</feature>
<feature type="transmembrane region" description="Helical" evidence="1">
    <location>
        <begin position="282"/>
        <end position="306"/>
    </location>
</feature>
<proteinExistence type="predicted"/>
<keyword evidence="1" id="KW-1133">Transmembrane helix</keyword>